<evidence type="ECO:0000313" key="11">
    <source>
        <dbReference type="EMBL" id="QLG74976.1"/>
    </source>
</evidence>
<dbReference type="SMART" id="SM00490">
    <property type="entry name" value="HELICc"/>
    <property type="match status" value="1"/>
</dbReference>
<dbReference type="GO" id="GO:0003723">
    <property type="term" value="F:RNA binding"/>
    <property type="evidence" value="ECO:0007669"/>
    <property type="project" value="UniProtKB-UniRule"/>
</dbReference>
<dbReference type="EMBL" id="CP058611">
    <property type="protein sequence ID" value="QLG74976.1"/>
    <property type="molecule type" value="Genomic_DNA"/>
</dbReference>
<feature type="compositionally biased region" description="Low complexity" evidence="8">
    <location>
        <begin position="16"/>
        <end position="29"/>
    </location>
</feature>
<dbReference type="CDD" id="cd17946">
    <property type="entry name" value="DEADc_DDX24"/>
    <property type="match status" value="1"/>
</dbReference>
<dbReference type="PANTHER" id="PTHR24031">
    <property type="entry name" value="RNA HELICASE"/>
    <property type="match status" value="1"/>
</dbReference>
<dbReference type="KEGG" id="zmk:HG535_0H03030"/>
<evidence type="ECO:0000256" key="8">
    <source>
        <dbReference type="SAM" id="MobiDB-lite"/>
    </source>
</evidence>
<dbReference type="PROSITE" id="PS00039">
    <property type="entry name" value="DEAD_ATP_HELICASE"/>
    <property type="match status" value="1"/>
</dbReference>
<dbReference type="GO" id="GO:0003724">
    <property type="term" value="F:RNA helicase activity"/>
    <property type="evidence" value="ECO:0007669"/>
    <property type="project" value="UniProtKB-EC"/>
</dbReference>
<keyword evidence="1 6" id="KW-0547">Nucleotide-binding</keyword>
<evidence type="ECO:0000256" key="2">
    <source>
        <dbReference type="ARBA" id="ARBA00022801"/>
    </source>
</evidence>
<feature type="compositionally biased region" description="Acidic residues" evidence="8">
    <location>
        <begin position="135"/>
        <end position="151"/>
    </location>
</feature>
<name>A0A7H9B9C2_ZYGMR</name>
<dbReference type="CDD" id="cd18787">
    <property type="entry name" value="SF2_C_DEAD"/>
    <property type="match status" value="1"/>
</dbReference>
<dbReference type="Pfam" id="PF00271">
    <property type="entry name" value="Helicase_C"/>
    <property type="match status" value="1"/>
</dbReference>
<evidence type="ECO:0000256" key="3">
    <source>
        <dbReference type="ARBA" id="ARBA00022806"/>
    </source>
</evidence>
<dbReference type="PROSITE" id="PS51192">
    <property type="entry name" value="HELICASE_ATP_BIND_1"/>
    <property type="match status" value="1"/>
</dbReference>
<dbReference type="SMART" id="SM00487">
    <property type="entry name" value="DEXDc"/>
    <property type="match status" value="1"/>
</dbReference>
<dbReference type="Gene3D" id="3.40.50.300">
    <property type="entry name" value="P-loop containing nucleotide triphosphate hydrolases"/>
    <property type="match status" value="2"/>
</dbReference>
<dbReference type="GO" id="GO:0070013">
    <property type="term" value="C:intracellular organelle lumen"/>
    <property type="evidence" value="ECO:0007669"/>
    <property type="project" value="UniProtKB-ARBA"/>
</dbReference>
<dbReference type="Proteomes" id="UP000509704">
    <property type="component" value="Chromosome 8"/>
</dbReference>
<feature type="region of interest" description="Disordered" evidence="8">
    <location>
        <begin position="93"/>
        <end position="170"/>
    </location>
</feature>
<proteinExistence type="inferred from homology"/>
<dbReference type="GeneID" id="59238779"/>
<dbReference type="InterPro" id="IPR014001">
    <property type="entry name" value="Helicase_ATP-bd"/>
</dbReference>
<comment type="similarity">
    <text evidence="6">Belongs to the DEAD box helicase family.</text>
</comment>
<evidence type="ECO:0000256" key="6">
    <source>
        <dbReference type="RuleBase" id="RU000492"/>
    </source>
</evidence>
<keyword evidence="3 6" id="KW-0347">Helicase</keyword>
<evidence type="ECO:0000256" key="1">
    <source>
        <dbReference type="ARBA" id="ARBA00022741"/>
    </source>
</evidence>
<dbReference type="RefSeq" id="XP_037146701.1">
    <property type="nucleotide sequence ID" value="XM_037290806.1"/>
</dbReference>
<evidence type="ECO:0000259" key="10">
    <source>
        <dbReference type="PROSITE" id="PS51194"/>
    </source>
</evidence>
<evidence type="ECO:0000259" key="9">
    <source>
        <dbReference type="PROSITE" id="PS51192"/>
    </source>
</evidence>
<dbReference type="InterPro" id="IPR011545">
    <property type="entry name" value="DEAD/DEAH_box_helicase_dom"/>
</dbReference>
<evidence type="ECO:0000256" key="7">
    <source>
        <dbReference type="RuleBase" id="RU365068"/>
    </source>
</evidence>
<dbReference type="Pfam" id="PF00270">
    <property type="entry name" value="DEAD"/>
    <property type="match status" value="1"/>
</dbReference>
<evidence type="ECO:0000256" key="4">
    <source>
        <dbReference type="ARBA" id="ARBA00022840"/>
    </source>
</evidence>
<dbReference type="InterPro" id="IPR027417">
    <property type="entry name" value="P-loop_NTPase"/>
</dbReference>
<dbReference type="PROSITE" id="PS51194">
    <property type="entry name" value="HELICASE_CTER"/>
    <property type="match status" value="1"/>
</dbReference>
<dbReference type="InterPro" id="IPR001650">
    <property type="entry name" value="Helicase_C-like"/>
</dbReference>
<organism evidence="11 12">
    <name type="scientific">Zygotorulaspora mrakii</name>
    <name type="common">Zygosaccharomyces mrakii</name>
    <dbReference type="NCBI Taxonomy" id="42260"/>
    <lineage>
        <taxon>Eukaryota</taxon>
        <taxon>Fungi</taxon>
        <taxon>Dikarya</taxon>
        <taxon>Ascomycota</taxon>
        <taxon>Saccharomycotina</taxon>
        <taxon>Saccharomycetes</taxon>
        <taxon>Saccharomycetales</taxon>
        <taxon>Saccharomycetaceae</taxon>
        <taxon>Zygotorulaspora</taxon>
    </lineage>
</organism>
<feature type="compositionally biased region" description="Basic and acidic residues" evidence="8">
    <location>
        <begin position="152"/>
        <end position="169"/>
    </location>
</feature>
<keyword evidence="4 6" id="KW-0067">ATP-binding</keyword>
<feature type="compositionally biased region" description="Basic and acidic residues" evidence="8">
    <location>
        <begin position="111"/>
        <end position="129"/>
    </location>
</feature>
<keyword evidence="2 6" id="KW-0378">Hydrolase</keyword>
<keyword evidence="12" id="KW-1185">Reference proteome</keyword>
<dbReference type="GO" id="GO:0016787">
    <property type="term" value="F:hydrolase activity"/>
    <property type="evidence" value="ECO:0007669"/>
    <property type="project" value="UniProtKB-KW"/>
</dbReference>
<dbReference type="EC" id="3.6.4.13" evidence="7"/>
<feature type="region of interest" description="Disordered" evidence="8">
    <location>
        <begin position="1"/>
        <end position="46"/>
    </location>
</feature>
<comment type="catalytic activity">
    <reaction evidence="7">
        <text>ATP + H2O = ADP + phosphate + H(+)</text>
        <dbReference type="Rhea" id="RHEA:13065"/>
        <dbReference type="ChEBI" id="CHEBI:15377"/>
        <dbReference type="ChEBI" id="CHEBI:15378"/>
        <dbReference type="ChEBI" id="CHEBI:30616"/>
        <dbReference type="ChEBI" id="CHEBI:43474"/>
        <dbReference type="ChEBI" id="CHEBI:456216"/>
        <dbReference type="EC" id="3.6.4.13"/>
    </reaction>
</comment>
<dbReference type="InterPro" id="IPR000629">
    <property type="entry name" value="RNA-helicase_DEAD-box_CS"/>
</dbReference>
<gene>
    <name evidence="11" type="ORF">HG535_0H03030</name>
</gene>
<evidence type="ECO:0000256" key="5">
    <source>
        <dbReference type="ARBA" id="ARBA00022884"/>
    </source>
</evidence>
<comment type="function">
    <text evidence="7">RNA helicase.</text>
</comment>
<sequence>MAANRALLKRFKKGTAKGSSKSTSKGNTGRNTKAIPKGNQKEHGTKLVRDSDLKWKSVDIPDTLDDFGGFYGLEEIDGVDVKVVNGKVLFAAKDEKVKTGEESESGSQDNKNAKADELIEFKNMDDLKEASFSGESEEEEAVEKDSEEEREEEHADEKEEPKEPEDPKVDGTAASVDELQENVFSADVVLDDVTIAELPEWTSLCPLSVITLHGLAKNGFIHPTEIQKRAIPVAMQEQDIMGKAATGSGKTLAYGIPILESLVKSKSSVDPIGLIFTPTRELAQQVTKHLQNMAELVVKKTPYCIVSLTGGLSIQKQQRLLNYEGSGRIVVATPGRFLELIEKNDSFLKRCANIKTLVLDEADRLLQDGHFDEFEKILKHLTIARKGSKKEAWQTMIFSATFSMDLFGKLSNVTWKKDSKNDNTSEMELVLRHLMQKINFKSKPTIIDTNSDGMMNKQIKESLIECGPLERDLYSYYFVTMYPGSTLIFCNAIESVKKLNATLNNLQVSTFQIHSSMTQKARLRNLERYQEQLKKNKVLGKSTVLIASDVAARGLDISDIQHVIHYHLPRTADVYIHRSGRTARAEKEGVSVMICSPEEAQGPLRKLRKLLAGKKESGFVKYKKWQKAVPLLPIEPDIVKQLRDRCRLASELADHDLISTSLRKEGDWLKKAADDLGMDVDSDNEGKDIILAKNKLKKLGKTMSKDNLKNIRGELKRLLHTPLRKDMRKKYLTGGLVNLADDMVKKRGHDTIIGQDKQGLLDLLKNKKRKKGKN</sequence>
<dbReference type="GO" id="GO:0005524">
    <property type="term" value="F:ATP binding"/>
    <property type="evidence" value="ECO:0007669"/>
    <property type="project" value="UniProtKB-UniRule"/>
</dbReference>
<protein>
    <recommendedName>
        <fullName evidence="7">ATP-dependent RNA helicase</fullName>
        <ecNumber evidence="7">3.6.4.13</ecNumber>
    </recommendedName>
</protein>
<dbReference type="SUPFAM" id="SSF52540">
    <property type="entry name" value="P-loop containing nucleoside triphosphate hydrolases"/>
    <property type="match status" value="1"/>
</dbReference>
<evidence type="ECO:0000313" key="12">
    <source>
        <dbReference type="Proteomes" id="UP000509704"/>
    </source>
</evidence>
<comment type="domain">
    <text evidence="7">The Q motif is unique to and characteristic of the DEAD box family of RNA helicases and controls ATP binding and hydrolysis.</text>
</comment>
<dbReference type="AlphaFoldDB" id="A0A7H9B9C2"/>
<dbReference type="OrthoDB" id="4310724at2759"/>
<keyword evidence="5 7" id="KW-0694">RNA-binding</keyword>
<accession>A0A7H9B9C2</accession>
<feature type="domain" description="Helicase C-terminal" evidence="10">
    <location>
        <begin position="472"/>
        <end position="626"/>
    </location>
</feature>
<feature type="domain" description="Helicase ATP-binding" evidence="9">
    <location>
        <begin position="231"/>
        <end position="420"/>
    </location>
</feature>
<reference evidence="11 12" key="1">
    <citation type="submission" date="2020-07" db="EMBL/GenBank/DDBJ databases">
        <title>The yeast mating-type switching endonuclease HO is a domesticated member of an unorthodox homing genetic element family.</title>
        <authorList>
            <person name="Coughlan A.Y."/>
            <person name="Lombardi L."/>
            <person name="Braun-Galleani S."/>
            <person name="Martos A.R."/>
            <person name="Galeote V."/>
            <person name="Bigey F."/>
            <person name="Dequin S."/>
            <person name="Byrne K.P."/>
            <person name="Wolfe K.H."/>
        </authorList>
    </citation>
    <scope>NUCLEOTIDE SEQUENCE [LARGE SCALE GENOMIC DNA]</scope>
    <source>
        <strain evidence="11 12">NRRL Y-6702</strain>
    </source>
</reference>